<comment type="caution">
    <text evidence="2">The sequence shown here is derived from an EMBL/GenBank/DDBJ whole genome shotgun (WGS) entry which is preliminary data.</text>
</comment>
<keyword evidence="1" id="KW-0472">Membrane</keyword>
<evidence type="ECO:0000256" key="1">
    <source>
        <dbReference type="SAM" id="Phobius"/>
    </source>
</evidence>
<organism evidence="2 3">
    <name type="scientific">Ficus carica</name>
    <name type="common">Common fig</name>
    <dbReference type="NCBI Taxonomy" id="3494"/>
    <lineage>
        <taxon>Eukaryota</taxon>
        <taxon>Viridiplantae</taxon>
        <taxon>Streptophyta</taxon>
        <taxon>Embryophyta</taxon>
        <taxon>Tracheophyta</taxon>
        <taxon>Spermatophyta</taxon>
        <taxon>Magnoliopsida</taxon>
        <taxon>eudicotyledons</taxon>
        <taxon>Gunneridae</taxon>
        <taxon>Pentapetalae</taxon>
        <taxon>rosids</taxon>
        <taxon>fabids</taxon>
        <taxon>Rosales</taxon>
        <taxon>Moraceae</taxon>
        <taxon>Ficeae</taxon>
        <taxon>Ficus</taxon>
    </lineage>
</organism>
<dbReference type="EMBL" id="BTGU01001614">
    <property type="protein sequence ID" value="GMN26387.1"/>
    <property type="molecule type" value="Genomic_DNA"/>
</dbReference>
<name>A0AA87Z0X3_FICCA</name>
<dbReference type="AlphaFoldDB" id="A0AA87Z0X3"/>
<sequence length="178" mass="19015">MLIRVISSLGCRGCGDRFLKGISELFKGIREYLNYFFEVLDVPGVDFRLCGFLRCPCAALALAPPSALGASQSRVLLALVVLVGLLVHGLVVPCVVVLCLIPYKREAPRSKGDISGVSAKDTPILKSAFPTGLGTRVTLVGCILSGPGKQTCFRHTNIGPPLVECHVPFQSDDGVMKM</sequence>
<keyword evidence="1" id="KW-1133">Transmembrane helix</keyword>
<gene>
    <name evidence="2" type="ORF">TIFTF001_040842</name>
</gene>
<feature type="transmembrane region" description="Helical" evidence="1">
    <location>
        <begin position="75"/>
        <end position="101"/>
    </location>
</feature>
<dbReference type="Proteomes" id="UP001187192">
    <property type="component" value="Unassembled WGS sequence"/>
</dbReference>
<evidence type="ECO:0000313" key="2">
    <source>
        <dbReference type="EMBL" id="GMN26387.1"/>
    </source>
</evidence>
<accession>A0AA87Z0X3</accession>
<evidence type="ECO:0000313" key="3">
    <source>
        <dbReference type="Proteomes" id="UP001187192"/>
    </source>
</evidence>
<keyword evidence="3" id="KW-1185">Reference proteome</keyword>
<keyword evidence="1" id="KW-0812">Transmembrane</keyword>
<proteinExistence type="predicted"/>
<reference evidence="2" key="1">
    <citation type="submission" date="2023-07" db="EMBL/GenBank/DDBJ databases">
        <title>draft genome sequence of fig (Ficus carica).</title>
        <authorList>
            <person name="Takahashi T."/>
            <person name="Nishimura K."/>
        </authorList>
    </citation>
    <scope>NUCLEOTIDE SEQUENCE</scope>
</reference>
<protein>
    <submittedName>
        <fullName evidence="2">Uncharacterized protein</fullName>
    </submittedName>
</protein>